<comment type="caution">
    <text evidence="1">The sequence shown here is derived from an EMBL/GenBank/DDBJ whole genome shotgun (WGS) entry which is preliminary data.</text>
</comment>
<proteinExistence type="predicted"/>
<evidence type="ECO:0008006" key="3">
    <source>
        <dbReference type="Google" id="ProtNLM"/>
    </source>
</evidence>
<dbReference type="Proteomes" id="UP001529510">
    <property type="component" value="Unassembled WGS sequence"/>
</dbReference>
<evidence type="ECO:0000313" key="1">
    <source>
        <dbReference type="EMBL" id="KAL0191028.1"/>
    </source>
</evidence>
<feature type="non-terminal residue" evidence="1">
    <location>
        <position position="1"/>
    </location>
</feature>
<protein>
    <recommendedName>
        <fullName evidence="3">LysR family transcriptional regulator</fullName>
    </recommendedName>
</protein>
<accession>A0ABD0QZA2</accession>
<dbReference type="AlphaFoldDB" id="A0ABD0QZA2"/>
<reference evidence="1 2" key="1">
    <citation type="submission" date="2024-05" db="EMBL/GenBank/DDBJ databases">
        <title>Genome sequencing and assembly of Indian major carp, Cirrhinus mrigala (Hamilton, 1822).</title>
        <authorList>
            <person name="Mohindra V."/>
            <person name="Chowdhury L.M."/>
            <person name="Lal K."/>
            <person name="Jena J.K."/>
        </authorList>
    </citation>
    <scope>NUCLEOTIDE SEQUENCE [LARGE SCALE GENOMIC DNA]</scope>
    <source>
        <strain evidence="1">CM1030</strain>
        <tissue evidence="1">Blood</tissue>
    </source>
</reference>
<evidence type="ECO:0000313" key="2">
    <source>
        <dbReference type="Proteomes" id="UP001529510"/>
    </source>
</evidence>
<keyword evidence="2" id="KW-1185">Reference proteome</keyword>
<dbReference type="EMBL" id="JAMKFB020000006">
    <property type="protein sequence ID" value="KAL0191028.1"/>
    <property type="molecule type" value="Genomic_DNA"/>
</dbReference>
<gene>
    <name evidence="1" type="ORF">M9458_013726</name>
</gene>
<feature type="non-terminal residue" evidence="1">
    <location>
        <position position="55"/>
    </location>
</feature>
<organism evidence="1 2">
    <name type="scientific">Cirrhinus mrigala</name>
    <name type="common">Mrigala</name>
    <dbReference type="NCBI Taxonomy" id="683832"/>
    <lineage>
        <taxon>Eukaryota</taxon>
        <taxon>Metazoa</taxon>
        <taxon>Chordata</taxon>
        <taxon>Craniata</taxon>
        <taxon>Vertebrata</taxon>
        <taxon>Euteleostomi</taxon>
        <taxon>Actinopterygii</taxon>
        <taxon>Neopterygii</taxon>
        <taxon>Teleostei</taxon>
        <taxon>Ostariophysi</taxon>
        <taxon>Cypriniformes</taxon>
        <taxon>Cyprinidae</taxon>
        <taxon>Labeoninae</taxon>
        <taxon>Labeonini</taxon>
        <taxon>Cirrhinus</taxon>
    </lineage>
</organism>
<name>A0ABD0QZA2_CIRMR</name>
<sequence length="55" mass="6496">NKMVVLPTEEANLSDIDYLVPMHDEKGRPIAEWKRQVMVRQLQASLFDQETQRIK</sequence>